<dbReference type="InterPro" id="IPR037094">
    <property type="entry name" value="Glyco_hydro_38_cen_sf"/>
</dbReference>
<reference evidence="6 7" key="1">
    <citation type="submission" date="2018-07" db="EMBL/GenBank/DDBJ databases">
        <title>Genomic Encyclopedia of Type Strains, Phase III (KMG-III): the genomes of soil and plant-associated and newly described type strains.</title>
        <authorList>
            <person name="Whitman W."/>
        </authorList>
    </citation>
    <scope>NUCLEOTIDE SEQUENCE [LARGE SCALE GENOMIC DNA]</scope>
    <source>
        <strain evidence="6 7">CECT 7287</strain>
    </source>
</reference>
<keyword evidence="2" id="KW-0479">Metal-binding</keyword>
<evidence type="ECO:0000259" key="5">
    <source>
        <dbReference type="SMART" id="SM00872"/>
    </source>
</evidence>
<gene>
    <name evidence="6" type="ORF">DFP98_102334</name>
</gene>
<dbReference type="Pfam" id="PF07748">
    <property type="entry name" value="Glyco_hydro_38C"/>
    <property type="match status" value="1"/>
</dbReference>
<dbReference type="RefSeq" id="WP_116059234.1">
    <property type="nucleotide sequence ID" value="NZ_QRDZ01000002.1"/>
</dbReference>
<evidence type="ECO:0000256" key="2">
    <source>
        <dbReference type="ARBA" id="ARBA00022723"/>
    </source>
</evidence>
<dbReference type="Gene3D" id="2.60.40.2210">
    <property type="match status" value="1"/>
</dbReference>
<dbReference type="InterPro" id="IPR041147">
    <property type="entry name" value="GH38_C"/>
</dbReference>
<dbReference type="InterPro" id="IPR015341">
    <property type="entry name" value="Glyco_hydro_38_cen"/>
</dbReference>
<evidence type="ECO:0000313" key="6">
    <source>
        <dbReference type="EMBL" id="RED87852.1"/>
    </source>
</evidence>
<feature type="domain" description="Glycoside hydrolase family 38 central" evidence="5">
    <location>
        <begin position="301"/>
        <end position="374"/>
    </location>
</feature>
<dbReference type="InterPro" id="IPR011013">
    <property type="entry name" value="Gal_mutarotase_sf_dom"/>
</dbReference>
<dbReference type="InterPro" id="IPR011682">
    <property type="entry name" value="Glyco_hydro_38_C"/>
</dbReference>
<keyword evidence="7" id="KW-1185">Reference proteome</keyword>
<dbReference type="GO" id="GO:0006013">
    <property type="term" value="P:mannose metabolic process"/>
    <property type="evidence" value="ECO:0007669"/>
    <property type="project" value="InterPro"/>
</dbReference>
<accession>A0A3D9KMP0</accession>
<dbReference type="AlphaFoldDB" id="A0A3D9KMP0"/>
<dbReference type="SMART" id="SM00872">
    <property type="entry name" value="Alpha-mann_mid"/>
    <property type="match status" value="1"/>
</dbReference>
<dbReference type="Gene3D" id="2.70.98.30">
    <property type="entry name" value="Golgi alpha-mannosidase II, domain 4"/>
    <property type="match status" value="1"/>
</dbReference>
<dbReference type="Pfam" id="PF17677">
    <property type="entry name" value="Glyco_hydro38C2"/>
    <property type="match status" value="1"/>
</dbReference>
<dbReference type="OrthoDB" id="9764050at2"/>
<protein>
    <submittedName>
        <fullName evidence="6">Alpha-mannosidase</fullName>
    </submittedName>
</protein>
<evidence type="ECO:0000256" key="3">
    <source>
        <dbReference type="ARBA" id="ARBA00022801"/>
    </source>
</evidence>
<dbReference type="EMBL" id="QRDZ01000002">
    <property type="protein sequence ID" value="RED87852.1"/>
    <property type="molecule type" value="Genomic_DNA"/>
</dbReference>
<dbReference type="Gene3D" id="1.20.1270.50">
    <property type="entry name" value="Glycoside hydrolase family 38, central domain"/>
    <property type="match status" value="1"/>
</dbReference>
<dbReference type="InterPro" id="IPR027291">
    <property type="entry name" value="Glyco_hydro_38_N_sf"/>
</dbReference>
<proteinExistence type="inferred from homology"/>
<dbReference type="InterPro" id="IPR011330">
    <property type="entry name" value="Glyco_hydro/deAcase_b/a-brl"/>
</dbReference>
<evidence type="ECO:0000256" key="4">
    <source>
        <dbReference type="ARBA" id="ARBA00023295"/>
    </source>
</evidence>
<evidence type="ECO:0000256" key="1">
    <source>
        <dbReference type="ARBA" id="ARBA00009792"/>
    </source>
</evidence>
<dbReference type="Pfam" id="PF09261">
    <property type="entry name" value="Alpha-mann_mid"/>
    <property type="match status" value="1"/>
</dbReference>
<dbReference type="InterPro" id="IPR028995">
    <property type="entry name" value="Glyco_hydro_57/38_cen_sf"/>
</dbReference>
<dbReference type="Pfam" id="PF01074">
    <property type="entry name" value="Glyco_hydro_38N"/>
    <property type="match status" value="1"/>
</dbReference>
<evidence type="ECO:0000313" key="7">
    <source>
        <dbReference type="Proteomes" id="UP000256977"/>
    </source>
</evidence>
<dbReference type="SUPFAM" id="SSF88713">
    <property type="entry name" value="Glycoside hydrolase/deacetylase"/>
    <property type="match status" value="1"/>
</dbReference>
<dbReference type="Pfam" id="PF18438">
    <property type="entry name" value="Glyco_hydro_38"/>
    <property type="match status" value="1"/>
</dbReference>
<dbReference type="GO" id="GO:0004559">
    <property type="term" value="F:alpha-mannosidase activity"/>
    <property type="evidence" value="ECO:0007669"/>
    <property type="project" value="InterPro"/>
</dbReference>
<organism evidence="6 7">
    <name type="scientific">Cohnella phaseoli</name>
    <dbReference type="NCBI Taxonomy" id="456490"/>
    <lineage>
        <taxon>Bacteria</taxon>
        <taxon>Bacillati</taxon>
        <taxon>Bacillota</taxon>
        <taxon>Bacilli</taxon>
        <taxon>Bacillales</taxon>
        <taxon>Paenibacillaceae</taxon>
        <taxon>Cohnella</taxon>
    </lineage>
</organism>
<dbReference type="PANTHER" id="PTHR46017:SF2">
    <property type="entry name" value="MANNOSYLGLYCERATE HYDROLASE"/>
    <property type="match status" value="1"/>
</dbReference>
<dbReference type="Proteomes" id="UP000256977">
    <property type="component" value="Unassembled WGS sequence"/>
</dbReference>
<dbReference type="PANTHER" id="PTHR46017">
    <property type="entry name" value="ALPHA-MANNOSIDASE 2C1"/>
    <property type="match status" value="1"/>
</dbReference>
<dbReference type="Gene3D" id="3.20.110.10">
    <property type="entry name" value="Glycoside hydrolase 38, N terminal domain"/>
    <property type="match status" value="1"/>
</dbReference>
<dbReference type="SUPFAM" id="SSF74650">
    <property type="entry name" value="Galactose mutarotase-like"/>
    <property type="match status" value="1"/>
</dbReference>
<dbReference type="GO" id="GO:0009313">
    <property type="term" value="P:oligosaccharide catabolic process"/>
    <property type="evidence" value="ECO:0007669"/>
    <property type="project" value="TreeGrafter"/>
</dbReference>
<keyword evidence="3" id="KW-0378">Hydrolase</keyword>
<dbReference type="GO" id="GO:0030246">
    <property type="term" value="F:carbohydrate binding"/>
    <property type="evidence" value="ECO:0007669"/>
    <property type="project" value="InterPro"/>
</dbReference>
<name>A0A3D9KMP0_9BACL</name>
<comment type="similarity">
    <text evidence="1">Belongs to the glycosyl hydrolase 38 family.</text>
</comment>
<dbReference type="InterPro" id="IPR041509">
    <property type="entry name" value="GH38_beta-1"/>
</dbReference>
<dbReference type="GO" id="GO:0046872">
    <property type="term" value="F:metal ion binding"/>
    <property type="evidence" value="ECO:0007669"/>
    <property type="project" value="UniProtKB-KW"/>
</dbReference>
<dbReference type="InterPro" id="IPR000602">
    <property type="entry name" value="Glyco_hydro_38_N"/>
</dbReference>
<keyword evidence="4" id="KW-0326">Glycosidase</keyword>
<sequence length="923" mass="103473">MTGTRGGKTAHVISHSHWDREWYLPFEKHRYHLIKLMDRLVETMERDPAYRSFHLDGQTILLEDYLTVRPERRESLQRLIREGRLHIGPWYVLQDEFLTSGEANIRNLLAGLRDAREFGAVSKLGYFPDSFGHIGQAPQILQQADIDVAAFGRGVKPTGFNNEVTEQAAYESPYSELLWEAPDGSQVLGILFANWYSNGNEVPTDSEQALSFWDERLAAAEKYASTPHLLFMNGCDHQPVQTDLPQALRTAAELYPDIEFIHSDFNAYVKALKQSMPDDLSVIRGELRSQRTDGWGTLVNTASARIYLKQRNERGQTMLEKGAEPLAAYAHLLGLDYPHHQLLHAWKTLMQNHPHDSICGCSVDEVHREMVTRFEKSSQTAECIIADSVAHIVKRVDTSAFGGYGEQALPFIVFNTTGWKRGGIVSTELDVSRIYFREGVEFGEMKARLKTLPVNGGTIVDAEGRQLACIVTDLGLRFGYDLPDDRFRQPYFARTLRVEFEADDVPTCGHRAFAYIPFGQELGELPEPRFASEGSLLADDGRTLENDRIKATVEDNGSVTLTDKAGGRTFRGLCIYENAGDVGNEYMYRQPNGETAQTTELLQAQVKVLTDTPYEAALEIVQEWQIPEEAEASLARERDELIWFTGRRSVRTEQTVALRIRTVVRLQRGGRGLQVNVELNNTARDHRIRMLFPTDLRTDVHYADSIFEAARRDNEPAAEWRNPSYCHHQQAFVSLHDETAGLTIANKGLNEYEVLRDGRNTIAVTLLRSVGELGDWGLFPTPEAQCPGMHGAELMIIPHGGGGQRTDAYAEAYQFQTPLYVGTTGVHGGEVPPCHSWLNWSGRDLALSAFKVAEDTGDVIVRWFNWSGEATELAAIPAFAHERMAMSDVLERCGEKLESDSGGGIPVGPHRIVTLAITPQLPD</sequence>
<dbReference type="SUPFAM" id="SSF88688">
    <property type="entry name" value="Families 57/38 glycoside transferase middle domain"/>
    <property type="match status" value="1"/>
</dbReference>
<dbReference type="CDD" id="cd10814">
    <property type="entry name" value="GH38N_AMII_SpGH38_like"/>
    <property type="match status" value="1"/>
</dbReference>
<comment type="caution">
    <text evidence="6">The sequence shown here is derived from an EMBL/GenBank/DDBJ whole genome shotgun (WGS) entry which is preliminary data.</text>
</comment>